<dbReference type="InterPro" id="IPR051504">
    <property type="entry name" value="Plant_metabolite_acyltrans"/>
</dbReference>
<evidence type="ECO:0000256" key="1">
    <source>
        <dbReference type="ARBA" id="ARBA00022679"/>
    </source>
</evidence>
<keyword evidence="5" id="KW-1185">Reference proteome</keyword>
<accession>A0A5J9TY86</accession>
<organism evidence="4 5">
    <name type="scientific">Eragrostis curvula</name>
    <name type="common">weeping love grass</name>
    <dbReference type="NCBI Taxonomy" id="38414"/>
    <lineage>
        <taxon>Eukaryota</taxon>
        <taxon>Viridiplantae</taxon>
        <taxon>Streptophyta</taxon>
        <taxon>Embryophyta</taxon>
        <taxon>Tracheophyta</taxon>
        <taxon>Spermatophyta</taxon>
        <taxon>Magnoliopsida</taxon>
        <taxon>Liliopsida</taxon>
        <taxon>Poales</taxon>
        <taxon>Poaceae</taxon>
        <taxon>PACMAD clade</taxon>
        <taxon>Chloridoideae</taxon>
        <taxon>Eragrostideae</taxon>
        <taxon>Eragrostidinae</taxon>
        <taxon>Eragrostis</taxon>
    </lineage>
</organism>
<protein>
    <submittedName>
        <fullName evidence="4">Uncharacterized protein</fullName>
    </submittedName>
</protein>
<evidence type="ECO:0000256" key="3">
    <source>
        <dbReference type="SAM" id="SignalP"/>
    </source>
</evidence>
<dbReference type="EMBL" id="RWGY01000031">
    <property type="protein sequence ID" value="TVU16286.1"/>
    <property type="molecule type" value="Genomic_DNA"/>
</dbReference>
<dbReference type="OrthoDB" id="683650at2759"/>
<dbReference type="Proteomes" id="UP000324897">
    <property type="component" value="Unassembled WGS sequence"/>
</dbReference>
<evidence type="ECO:0000313" key="5">
    <source>
        <dbReference type="Proteomes" id="UP000324897"/>
    </source>
</evidence>
<dbReference type="PANTHER" id="PTHR31625">
    <property type="match status" value="1"/>
</dbReference>
<evidence type="ECO:0000256" key="2">
    <source>
        <dbReference type="ARBA" id="ARBA00023315"/>
    </source>
</evidence>
<evidence type="ECO:0000313" key="4">
    <source>
        <dbReference type="EMBL" id="TVU16286.1"/>
    </source>
</evidence>
<keyword evidence="1" id="KW-0808">Transferase</keyword>
<comment type="caution">
    <text evidence="4">The sequence shown here is derived from an EMBL/GenBank/DDBJ whole genome shotgun (WGS) entry which is preliminary data.</text>
</comment>
<feature type="chain" id="PRO_5023877474" evidence="3">
    <location>
        <begin position="32"/>
        <end position="186"/>
    </location>
</feature>
<dbReference type="InterPro" id="IPR023213">
    <property type="entry name" value="CAT-like_dom_sf"/>
</dbReference>
<gene>
    <name evidence="4" type="ORF">EJB05_39840</name>
</gene>
<dbReference type="Gramene" id="TVU16286">
    <property type="protein sequence ID" value="TVU16286"/>
    <property type="gene ID" value="EJB05_39840"/>
</dbReference>
<dbReference type="Gene3D" id="3.30.559.10">
    <property type="entry name" value="Chloramphenicol acetyltransferase-like domain"/>
    <property type="match status" value="1"/>
</dbReference>
<proteinExistence type="predicted"/>
<dbReference type="AlphaFoldDB" id="A0A5J9TY86"/>
<reference evidence="4 5" key="1">
    <citation type="journal article" date="2019" name="Sci. Rep.">
        <title>A high-quality genome of Eragrostis curvula grass provides insights into Poaceae evolution and supports new strategies to enhance forage quality.</title>
        <authorList>
            <person name="Carballo J."/>
            <person name="Santos B.A.C.M."/>
            <person name="Zappacosta D."/>
            <person name="Garbus I."/>
            <person name="Selva J.P."/>
            <person name="Gallo C.A."/>
            <person name="Diaz A."/>
            <person name="Albertini E."/>
            <person name="Caccamo M."/>
            <person name="Echenique V."/>
        </authorList>
    </citation>
    <scope>NUCLEOTIDE SEQUENCE [LARGE SCALE GENOMIC DNA]</scope>
    <source>
        <strain evidence="5">cv. Victoria</strain>
        <tissue evidence="4">Leaf</tissue>
    </source>
</reference>
<name>A0A5J9TY86_9POAL</name>
<keyword evidence="2" id="KW-0012">Acyltransferase</keyword>
<dbReference type="GO" id="GO:0016747">
    <property type="term" value="F:acyltransferase activity, transferring groups other than amino-acyl groups"/>
    <property type="evidence" value="ECO:0007669"/>
    <property type="project" value="UniProtKB-ARBA"/>
</dbReference>
<feature type="non-terminal residue" evidence="4">
    <location>
        <position position="1"/>
    </location>
</feature>
<keyword evidence="3" id="KW-0732">Signal</keyword>
<sequence>AYHPRPGQERKSYSKFPALLLLLINPNVSYVAVPADGAPPEPIKLNAMEAQWVALPLLQHLLCRPSTPFSTLATYRPLAIKLVHLTDTGDVAISCSACDAAVKFVVAESDADARRLAGDEEHDVHTLERLVPEVDMSVLPAPVPAVQATPHASMVAAVRLSGSRCTTASRVRGGVARGRPAAGAGV</sequence>
<feature type="signal peptide" evidence="3">
    <location>
        <begin position="1"/>
        <end position="31"/>
    </location>
</feature>